<feature type="non-terminal residue" evidence="2">
    <location>
        <position position="1065"/>
    </location>
</feature>
<name>E4Y252_OIKDI</name>
<feature type="region of interest" description="Disordered" evidence="1">
    <location>
        <begin position="182"/>
        <end position="212"/>
    </location>
</feature>
<feature type="compositionally biased region" description="Basic residues" evidence="1">
    <location>
        <begin position="202"/>
        <end position="212"/>
    </location>
</feature>
<reference evidence="2" key="1">
    <citation type="journal article" date="2010" name="Science">
        <title>Plasticity of animal genome architecture unmasked by rapid evolution of a pelagic tunicate.</title>
        <authorList>
            <person name="Denoeud F."/>
            <person name="Henriet S."/>
            <person name="Mungpakdee S."/>
            <person name="Aury J.M."/>
            <person name="Da Silva C."/>
            <person name="Brinkmann H."/>
            <person name="Mikhaleva J."/>
            <person name="Olsen L.C."/>
            <person name="Jubin C."/>
            <person name="Canestro C."/>
            <person name="Bouquet J.M."/>
            <person name="Danks G."/>
            <person name="Poulain J."/>
            <person name="Campsteijn C."/>
            <person name="Adamski M."/>
            <person name="Cross I."/>
            <person name="Yadetie F."/>
            <person name="Muffato M."/>
            <person name="Louis A."/>
            <person name="Butcher S."/>
            <person name="Tsagkogeorga G."/>
            <person name="Konrad A."/>
            <person name="Singh S."/>
            <person name="Jensen M.F."/>
            <person name="Cong E.H."/>
            <person name="Eikeseth-Otteraa H."/>
            <person name="Noel B."/>
            <person name="Anthouard V."/>
            <person name="Porcel B.M."/>
            <person name="Kachouri-Lafond R."/>
            <person name="Nishino A."/>
            <person name="Ugolini M."/>
            <person name="Chourrout P."/>
            <person name="Nishida H."/>
            <person name="Aasland R."/>
            <person name="Huzurbazar S."/>
            <person name="Westhof E."/>
            <person name="Delsuc F."/>
            <person name="Lehrach H."/>
            <person name="Reinhardt R."/>
            <person name="Weissenbach J."/>
            <person name="Roy S.W."/>
            <person name="Artiguenave F."/>
            <person name="Postlethwait J.H."/>
            <person name="Manak J.R."/>
            <person name="Thompson E.M."/>
            <person name="Jaillon O."/>
            <person name="Du Pasquier L."/>
            <person name="Boudinot P."/>
            <person name="Liberles D.A."/>
            <person name="Volff J.N."/>
            <person name="Philippe H."/>
            <person name="Lenhard B."/>
            <person name="Roest Crollius H."/>
            <person name="Wincker P."/>
            <person name="Chourrout D."/>
        </authorList>
    </citation>
    <scope>NUCLEOTIDE SEQUENCE [LARGE SCALE GENOMIC DNA]</scope>
</reference>
<feature type="region of interest" description="Disordered" evidence="1">
    <location>
        <begin position="860"/>
        <end position="911"/>
    </location>
</feature>
<feature type="compositionally biased region" description="Polar residues" evidence="1">
    <location>
        <begin position="1053"/>
        <end position="1065"/>
    </location>
</feature>
<organism evidence="2">
    <name type="scientific">Oikopleura dioica</name>
    <name type="common">Tunicate</name>
    <dbReference type="NCBI Taxonomy" id="34765"/>
    <lineage>
        <taxon>Eukaryota</taxon>
        <taxon>Metazoa</taxon>
        <taxon>Chordata</taxon>
        <taxon>Tunicata</taxon>
        <taxon>Appendicularia</taxon>
        <taxon>Copelata</taxon>
        <taxon>Oikopleuridae</taxon>
        <taxon>Oikopleura</taxon>
    </lineage>
</organism>
<feature type="region of interest" description="Disordered" evidence="1">
    <location>
        <begin position="1020"/>
        <end position="1065"/>
    </location>
</feature>
<gene>
    <name evidence="2" type="ORF">GSOID_T00016239001</name>
</gene>
<protein>
    <submittedName>
        <fullName evidence="2">Uncharacterized protein</fullName>
    </submittedName>
</protein>
<feature type="compositionally biased region" description="Basic and acidic residues" evidence="1">
    <location>
        <begin position="8"/>
        <end position="20"/>
    </location>
</feature>
<evidence type="ECO:0000313" key="3">
    <source>
        <dbReference type="Proteomes" id="UP000001307"/>
    </source>
</evidence>
<dbReference type="InParanoid" id="E4Y252"/>
<feature type="region of interest" description="Disordered" evidence="1">
    <location>
        <begin position="1"/>
        <end position="26"/>
    </location>
</feature>
<feature type="compositionally biased region" description="Polar residues" evidence="1">
    <location>
        <begin position="863"/>
        <end position="889"/>
    </location>
</feature>
<keyword evidence="3" id="KW-1185">Reference proteome</keyword>
<dbReference type="Proteomes" id="UP000001307">
    <property type="component" value="Unassembled WGS sequence"/>
</dbReference>
<dbReference type="AlphaFoldDB" id="E4Y252"/>
<evidence type="ECO:0000313" key="2">
    <source>
        <dbReference type="EMBL" id="CBY15946.1"/>
    </source>
</evidence>
<proteinExistence type="predicted"/>
<dbReference type="EMBL" id="FN653761">
    <property type="protein sequence ID" value="CBY15946.1"/>
    <property type="molecule type" value="Genomic_DNA"/>
</dbReference>
<evidence type="ECO:0000256" key="1">
    <source>
        <dbReference type="SAM" id="MobiDB-lite"/>
    </source>
</evidence>
<accession>E4Y252</accession>
<sequence>MFSKKKTKTIEEHPDEEISKNNKKKRKSFSVKINQLASKLNTTTDKPIWKHKTYSSKPLLAAKSNTPSLAASHLYTNDSILLQQGMSKPLFESTIIPTGNPRANHSLGLALQQSQIISGKLSKTNRRNERRDIKRLLNLSENIVELNNTKRNANLTWDELRSENTKFRLENNDAAIGQITKATSEGEIDRKPQTGKNSFKTQNKRASPKSRKRLNFGHQMSKQAGAGINLHARARNQNRTTPYSINRPNPNFRNSNATSTFLDSIAPHGKIRTGGNDAGNKVGKINPQINLNQSKISPNNYHTLETNPKSTTYSKIKPLGYCEDEDQTLALRDETGLDDTEIELLDGSIEMVVEKKGKREKQAPQDITIVLLKDFYKTPESFKLKIAAAKHKNHRIKIIGQNENTVFDSWARMMRNPKTDFRFSGDIYLNANMDTRSDWNFWLQNDFFHGFDFEGKERPLFPRDRGCTKWHGVPWNNMLQCNCQLGLILLAFSKAAIFDVKNGTLAYDVIALDRQDREFLWEFGDADLDRDVYITGIRVYSNLAFLYLLFFFPSLTSPWETLSLITKAERFNVSFGLTLDSSVRNAGNHTWQLMMHPKSLQVMICDYLTTVNSTLDTMKHCITFESQRANKKIGAIPFSYLFDEKSELALRYKLSNKNVISFHKQVHAYNTSYKSTVSRTGKNYPTNWRYDMLFSKARYIGTAETMETKLEAECQRLLLERDLTTGSNILFRTAAQQALKEKLDEEKLIDETAKGHKKAMNTLNTDHEYLEKLSNSVVNCIKHKADNPGSSNSAADEFWQRVQGYDAVKGKKLEKFKIFQRAKIIALTKKMSEENSATNPAPVASLLTLVKANEEVAPDVELSKTSTQTQDNLGRTEITTETAVPTSVASKVDTQEPINSSESKSKTRSKLDLDCDSLENAGEPSTTTKLNVQLIKTTLDKPDENASDMIIEEGAHAEDELDGPISDNMDFESGNDVSLELVGQNNQPSSIHSDAMLNKAAGSVNSRIPRPILLASRTIAIPSSDIPGGPLTPRRRSARIRSNSHSETRSNDSQESARSGSLTPI</sequence>